<organism evidence="1">
    <name type="scientific">Amphimedon queenslandica</name>
    <name type="common">Sponge</name>
    <dbReference type="NCBI Taxonomy" id="400682"/>
    <lineage>
        <taxon>Eukaryota</taxon>
        <taxon>Metazoa</taxon>
        <taxon>Porifera</taxon>
        <taxon>Demospongiae</taxon>
        <taxon>Heteroscleromorpha</taxon>
        <taxon>Haplosclerida</taxon>
        <taxon>Niphatidae</taxon>
        <taxon>Amphimedon</taxon>
    </lineage>
</organism>
<dbReference type="EnsemblMetazoa" id="Aqu2.1.27461_001">
    <property type="protein sequence ID" value="Aqu2.1.27461_001"/>
    <property type="gene ID" value="Aqu2.1.27461"/>
</dbReference>
<evidence type="ECO:0000313" key="1">
    <source>
        <dbReference type="EnsemblMetazoa" id="Aqu2.1.27461_001"/>
    </source>
</evidence>
<protein>
    <submittedName>
        <fullName evidence="1">Uncharacterized protein</fullName>
    </submittedName>
</protein>
<dbReference type="AlphaFoldDB" id="A0A1X7UJ13"/>
<accession>A0A1X7UJ13</accession>
<sequence>MAVWQSFFIKNGILVMNCVIESTLFKNGRDEPYGWFPLRTTDNTGDRNQVYLYNNYRTNDHTLGNTNGNV</sequence>
<dbReference type="InParanoid" id="A0A1X7UJ13"/>
<name>A0A1X7UJ13_AMPQE</name>
<reference evidence="1" key="1">
    <citation type="submission" date="2017-05" db="UniProtKB">
        <authorList>
            <consortium name="EnsemblMetazoa"/>
        </authorList>
    </citation>
    <scope>IDENTIFICATION</scope>
</reference>
<proteinExistence type="predicted"/>